<feature type="compositionally biased region" description="Acidic residues" evidence="1">
    <location>
        <begin position="407"/>
        <end position="416"/>
    </location>
</feature>
<feature type="compositionally biased region" description="Polar residues" evidence="1">
    <location>
        <begin position="47"/>
        <end position="66"/>
    </location>
</feature>
<dbReference type="OrthoDB" id="1916794at2759"/>
<organism evidence="2 3">
    <name type="scientific">Arabis nemorensis</name>
    <dbReference type="NCBI Taxonomy" id="586526"/>
    <lineage>
        <taxon>Eukaryota</taxon>
        <taxon>Viridiplantae</taxon>
        <taxon>Streptophyta</taxon>
        <taxon>Embryophyta</taxon>
        <taxon>Tracheophyta</taxon>
        <taxon>Spermatophyta</taxon>
        <taxon>Magnoliopsida</taxon>
        <taxon>eudicotyledons</taxon>
        <taxon>Gunneridae</taxon>
        <taxon>Pentapetalae</taxon>
        <taxon>rosids</taxon>
        <taxon>malvids</taxon>
        <taxon>Brassicales</taxon>
        <taxon>Brassicaceae</taxon>
        <taxon>Arabideae</taxon>
        <taxon>Arabis</taxon>
    </lineage>
</organism>
<feature type="region of interest" description="Disordered" evidence="1">
    <location>
        <begin position="407"/>
        <end position="436"/>
    </location>
</feature>
<dbReference type="PANTHER" id="PTHR33621:SF10">
    <property type="entry name" value="ASPARTIC_GLUTAMIC ACID-RICH PROTEIN"/>
    <property type="match status" value="1"/>
</dbReference>
<name>A0A565CMH2_9BRAS</name>
<sequence length="587" mass="65304">MDFHSLMRRDLQFLCKRNKIPANMTNLAMADALKALEIVEGLDEYMTQSNSNAPRSPTSLANQPPNTATRTTRRKTTMKAEPQSSSQLVSRSTNKSLAGEMDQENINKNVAQEPKTNNVKFEANVAKTPATRSIRKASAATSCSRKVQESKKKEPVQSVYSTRRSTRLLEKCMGELSLKTKETLDDKLEKNEETERKVSALEENTAGSEEKSEEAEVIPGRDLSASMEKEWKILKNDSDKVDENAGDIAVVDANTETNMEKVNEVMSDEKESENSLVQVDKQEETLQTDEAIMCEEGSKKNDNYQEIGDIEVYVDLGDIPVLEQVNTENNNGKKESKNVIGFESVVVQVDQQETEQVTQEKDSDSVAEKINTLDEEIMMDQQETEQVIQEKDSVAEKINSFDEEIMVDQTSEEDNSGVDSDSTVSEADSNQAVMGSDIADEEMILSESEGSDAAPRASSPPLLLEESKVKTSPFAAAESISVQFPRPSKSTTSTPLKNSALKLMVNVDNENKENNMEMMMMMNVVNNENGESKVEAKKKMKKVVEIDEVNLNDVSMRQLVKMVKQLSIKTSNRPALQMLPGNNQIAE</sequence>
<dbReference type="Proteomes" id="UP000489600">
    <property type="component" value="Unassembled WGS sequence"/>
</dbReference>
<accession>A0A565CMH2</accession>
<reference evidence="2" key="1">
    <citation type="submission" date="2019-07" db="EMBL/GenBank/DDBJ databases">
        <authorList>
            <person name="Dittberner H."/>
        </authorList>
    </citation>
    <scope>NUCLEOTIDE SEQUENCE [LARGE SCALE GENOMIC DNA]</scope>
</reference>
<protein>
    <submittedName>
        <fullName evidence="2">Uncharacterized protein</fullName>
    </submittedName>
</protein>
<evidence type="ECO:0000256" key="1">
    <source>
        <dbReference type="SAM" id="MobiDB-lite"/>
    </source>
</evidence>
<evidence type="ECO:0000313" key="3">
    <source>
        <dbReference type="Proteomes" id="UP000489600"/>
    </source>
</evidence>
<dbReference type="EMBL" id="CABITT030000008">
    <property type="protein sequence ID" value="VVB14875.1"/>
    <property type="molecule type" value="Genomic_DNA"/>
</dbReference>
<proteinExistence type="predicted"/>
<feature type="compositionally biased region" description="Polar residues" evidence="1">
    <location>
        <begin position="82"/>
        <end position="96"/>
    </location>
</feature>
<feature type="compositionally biased region" description="Polar residues" evidence="1">
    <location>
        <begin position="417"/>
        <end position="433"/>
    </location>
</feature>
<feature type="compositionally biased region" description="Basic and acidic residues" evidence="1">
    <location>
        <begin position="146"/>
        <end position="155"/>
    </location>
</feature>
<feature type="region of interest" description="Disordered" evidence="1">
    <location>
        <begin position="47"/>
        <end position="103"/>
    </location>
</feature>
<comment type="caution">
    <text evidence="2">The sequence shown here is derived from an EMBL/GenBank/DDBJ whole genome shotgun (WGS) entry which is preliminary data.</text>
</comment>
<keyword evidence="3" id="KW-1185">Reference proteome</keyword>
<dbReference type="PANTHER" id="PTHR33621">
    <property type="entry name" value="ASPARTIC/GLUTAMIC ACID-RICH PROTEIN"/>
    <property type="match status" value="1"/>
</dbReference>
<gene>
    <name evidence="2" type="ORF">ANE_LOCUS25319</name>
</gene>
<feature type="compositionally biased region" description="Basic and acidic residues" evidence="1">
    <location>
        <begin position="186"/>
        <end position="200"/>
    </location>
</feature>
<evidence type="ECO:0000313" key="2">
    <source>
        <dbReference type="EMBL" id="VVB14875.1"/>
    </source>
</evidence>
<dbReference type="AlphaFoldDB" id="A0A565CMH2"/>
<feature type="region of interest" description="Disordered" evidence="1">
    <location>
        <begin position="132"/>
        <end position="161"/>
    </location>
</feature>
<feature type="region of interest" description="Disordered" evidence="1">
    <location>
        <begin position="186"/>
        <end position="223"/>
    </location>
</feature>